<keyword evidence="11" id="KW-0862">Zinc</keyword>
<evidence type="ECO:0000256" key="12">
    <source>
        <dbReference type="ARBA" id="ARBA00023251"/>
    </source>
</evidence>
<evidence type="ECO:0000256" key="6">
    <source>
        <dbReference type="ARBA" id="ARBA00012865"/>
    </source>
</evidence>
<organism evidence="14 15">
    <name type="scientific">Marininema mesophilum</name>
    <dbReference type="NCBI Taxonomy" id="1048340"/>
    <lineage>
        <taxon>Bacteria</taxon>
        <taxon>Bacillati</taxon>
        <taxon>Bacillota</taxon>
        <taxon>Bacilli</taxon>
        <taxon>Bacillales</taxon>
        <taxon>Thermoactinomycetaceae</taxon>
        <taxon>Marininema</taxon>
    </lineage>
</organism>
<dbReference type="RefSeq" id="WP_091738387.1">
    <property type="nucleotide sequence ID" value="NZ_FNNQ01000006.1"/>
</dbReference>
<keyword evidence="7" id="KW-0479">Metal-binding</keyword>
<dbReference type="SUPFAM" id="SSF56281">
    <property type="entry name" value="Metallo-hydrolase/oxidoreductase"/>
    <property type="match status" value="1"/>
</dbReference>
<proteinExistence type="inferred from homology"/>
<keyword evidence="8" id="KW-0732">Signal</keyword>
<keyword evidence="10" id="KW-0378">Hydrolase</keyword>
<evidence type="ECO:0000256" key="4">
    <source>
        <dbReference type="ARBA" id="ARBA00005250"/>
    </source>
</evidence>
<dbReference type="InterPro" id="IPR001018">
    <property type="entry name" value="Beta-lactamase_class-B_CS"/>
</dbReference>
<evidence type="ECO:0000313" key="14">
    <source>
        <dbReference type="EMBL" id="SDW75079.1"/>
    </source>
</evidence>
<dbReference type="Gene3D" id="3.60.15.10">
    <property type="entry name" value="Ribonuclease Z/Hydroxyacylglutathione hydrolase-like"/>
    <property type="match status" value="1"/>
</dbReference>
<evidence type="ECO:0000256" key="7">
    <source>
        <dbReference type="ARBA" id="ARBA00022723"/>
    </source>
</evidence>
<dbReference type="NCBIfam" id="NF033088">
    <property type="entry name" value="bla_subclass_B1"/>
    <property type="match status" value="1"/>
</dbReference>
<dbReference type="SMART" id="SM00849">
    <property type="entry name" value="Lactamase_B"/>
    <property type="match status" value="1"/>
</dbReference>
<evidence type="ECO:0000256" key="1">
    <source>
        <dbReference type="ARBA" id="ARBA00001526"/>
    </source>
</evidence>
<dbReference type="NCBIfam" id="NF012229">
    <property type="entry name" value="bla_class_B_core"/>
    <property type="match status" value="1"/>
</dbReference>
<dbReference type="InterPro" id="IPR047917">
    <property type="entry name" value="BcII-like_MBL-B1"/>
</dbReference>
<evidence type="ECO:0000256" key="10">
    <source>
        <dbReference type="ARBA" id="ARBA00022801"/>
    </source>
</evidence>
<evidence type="ECO:0000256" key="3">
    <source>
        <dbReference type="ARBA" id="ARBA00004418"/>
    </source>
</evidence>
<keyword evidence="12" id="KW-0046">Antibiotic resistance</keyword>
<dbReference type="Pfam" id="PF00753">
    <property type="entry name" value="Lactamase_B"/>
    <property type="match status" value="1"/>
</dbReference>
<sequence>MNRTKRWAIVFLACVFLMGGIFLNTVGDQGAMAFARKQASSKLITNPDKTVELKQISPKVWVHTTYGDYNGASRVPSNGLLIQTTKGLVLVDSTWNDALTKELLALIRQNFDRKLSVAVITHSHFDRMGGIRALQQAGIEVRTTIKTAKLAQAEGYPAPDVFLDNRPRFQVGSTIIETMYPGEGHTKDNITVWLPQHQVLFGGCLVKSLESKDMGNVDDANLKAWSDSIQKVRERYPNAEQVVPGHGKWGYQRLLTHTLDLLEQQQ</sequence>
<dbReference type="PROSITE" id="PS00744">
    <property type="entry name" value="BETA_LACTAMASE_B_2"/>
    <property type="match status" value="1"/>
</dbReference>
<evidence type="ECO:0000256" key="11">
    <source>
        <dbReference type="ARBA" id="ARBA00022833"/>
    </source>
</evidence>
<gene>
    <name evidence="14" type="ORF">SAMN05444487_1065</name>
</gene>
<dbReference type="AlphaFoldDB" id="A0A1H2W4S8"/>
<evidence type="ECO:0000313" key="15">
    <source>
        <dbReference type="Proteomes" id="UP000198534"/>
    </source>
</evidence>
<comment type="similarity">
    <text evidence="4">Belongs to the metallo-beta-lactamase superfamily. Class-B beta-lactamase family.</text>
</comment>
<dbReference type="EMBL" id="FNNQ01000006">
    <property type="protein sequence ID" value="SDW75079.1"/>
    <property type="molecule type" value="Genomic_DNA"/>
</dbReference>
<dbReference type="EC" id="3.5.2.6" evidence="6"/>
<dbReference type="PANTHER" id="PTHR42951">
    <property type="entry name" value="METALLO-BETA-LACTAMASE DOMAIN-CONTAINING"/>
    <property type="match status" value="1"/>
</dbReference>
<evidence type="ECO:0000256" key="9">
    <source>
        <dbReference type="ARBA" id="ARBA00022764"/>
    </source>
</evidence>
<dbReference type="GO" id="GO:0008800">
    <property type="term" value="F:beta-lactamase activity"/>
    <property type="evidence" value="ECO:0007669"/>
    <property type="project" value="UniProtKB-EC"/>
</dbReference>
<dbReference type="InterPro" id="IPR036866">
    <property type="entry name" value="RibonucZ/Hydroxyglut_hydro"/>
</dbReference>
<comment type="catalytic activity">
    <reaction evidence="1">
        <text>a beta-lactam + H2O = a substituted beta-amino acid</text>
        <dbReference type="Rhea" id="RHEA:20401"/>
        <dbReference type="ChEBI" id="CHEBI:15377"/>
        <dbReference type="ChEBI" id="CHEBI:35627"/>
        <dbReference type="ChEBI" id="CHEBI:140347"/>
        <dbReference type="EC" id="3.5.2.6"/>
    </reaction>
</comment>
<comment type="subunit">
    <text evidence="5">Monomer.</text>
</comment>
<reference evidence="14 15" key="1">
    <citation type="submission" date="2016-10" db="EMBL/GenBank/DDBJ databases">
        <authorList>
            <person name="de Groot N.N."/>
        </authorList>
    </citation>
    <scope>NUCLEOTIDE SEQUENCE [LARGE SCALE GENOMIC DNA]</scope>
    <source>
        <strain evidence="14 15">DSM 45610</strain>
    </source>
</reference>
<keyword evidence="15" id="KW-1185">Reference proteome</keyword>
<dbReference type="STRING" id="1048340.SAMN05444487_1065"/>
<comment type="cofactor">
    <cofactor evidence="2">
        <name>Zn(2+)</name>
        <dbReference type="ChEBI" id="CHEBI:29105"/>
    </cofactor>
</comment>
<evidence type="ECO:0000256" key="2">
    <source>
        <dbReference type="ARBA" id="ARBA00001947"/>
    </source>
</evidence>
<keyword evidence="9" id="KW-0574">Periplasm</keyword>
<dbReference type="GO" id="GO:0008270">
    <property type="term" value="F:zinc ion binding"/>
    <property type="evidence" value="ECO:0007669"/>
    <property type="project" value="InterPro"/>
</dbReference>
<dbReference type="InterPro" id="IPR001279">
    <property type="entry name" value="Metallo-B-lactamas"/>
</dbReference>
<name>A0A1H2W4S8_9BACL</name>
<evidence type="ECO:0000256" key="5">
    <source>
        <dbReference type="ARBA" id="ARBA00011245"/>
    </source>
</evidence>
<dbReference type="PANTHER" id="PTHR42951:SF4">
    <property type="entry name" value="ACYL-COENZYME A THIOESTERASE MBLAC2"/>
    <property type="match status" value="1"/>
</dbReference>
<dbReference type="Proteomes" id="UP000198534">
    <property type="component" value="Unassembled WGS sequence"/>
</dbReference>
<feature type="domain" description="Metallo-beta-lactamase" evidence="13">
    <location>
        <begin position="76"/>
        <end position="246"/>
    </location>
</feature>
<protein>
    <recommendedName>
        <fullName evidence="6">beta-lactamase</fullName>
        <ecNumber evidence="6">3.5.2.6</ecNumber>
    </recommendedName>
</protein>
<dbReference type="CDD" id="cd16304">
    <property type="entry name" value="BcII-like_MBL-B1"/>
    <property type="match status" value="1"/>
</dbReference>
<dbReference type="InterPro" id="IPR058199">
    <property type="entry name" value="BlaB//VIM/IMP-1"/>
</dbReference>
<dbReference type="GO" id="GO:0017001">
    <property type="term" value="P:antibiotic catabolic process"/>
    <property type="evidence" value="ECO:0007669"/>
    <property type="project" value="InterPro"/>
</dbReference>
<dbReference type="InterPro" id="IPR050855">
    <property type="entry name" value="NDM-1-like"/>
</dbReference>
<comment type="subcellular location">
    <subcellularLocation>
        <location evidence="3">Periplasm</location>
    </subcellularLocation>
</comment>
<accession>A0A1H2W4S8</accession>
<evidence type="ECO:0000259" key="13">
    <source>
        <dbReference type="SMART" id="SM00849"/>
    </source>
</evidence>
<dbReference type="GO" id="GO:0046677">
    <property type="term" value="P:response to antibiotic"/>
    <property type="evidence" value="ECO:0007669"/>
    <property type="project" value="UniProtKB-KW"/>
</dbReference>
<evidence type="ECO:0000256" key="8">
    <source>
        <dbReference type="ARBA" id="ARBA00022729"/>
    </source>
</evidence>
<dbReference type="GO" id="GO:0042597">
    <property type="term" value="C:periplasmic space"/>
    <property type="evidence" value="ECO:0007669"/>
    <property type="project" value="UniProtKB-SubCell"/>
</dbReference>
<dbReference type="OrthoDB" id="9769598at2"/>